<evidence type="ECO:0000313" key="2">
    <source>
        <dbReference type="EMBL" id="KAF9073650.1"/>
    </source>
</evidence>
<dbReference type="AlphaFoldDB" id="A0A9P5UB26"/>
<feature type="region of interest" description="Disordered" evidence="1">
    <location>
        <begin position="158"/>
        <end position="227"/>
    </location>
</feature>
<evidence type="ECO:0000256" key="1">
    <source>
        <dbReference type="SAM" id="MobiDB-lite"/>
    </source>
</evidence>
<name>A0A9P5UB26_9AGAR</name>
<dbReference type="Proteomes" id="UP000772434">
    <property type="component" value="Unassembled WGS sequence"/>
</dbReference>
<dbReference type="OrthoDB" id="2757916at2759"/>
<dbReference type="EMBL" id="JADNRY010000017">
    <property type="protein sequence ID" value="KAF9073650.1"/>
    <property type="molecule type" value="Genomic_DNA"/>
</dbReference>
<organism evidence="2 3">
    <name type="scientific">Rhodocollybia butyracea</name>
    <dbReference type="NCBI Taxonomy" id="206335"/>
    <lineage>
        <taxon>Eukaryota</taxon>
        <taxon>Fungi</taxon>
        <taxon>Dikarya</taxon>
        <taxon>Basidiomycota</taxon>
        <taxon>Agaricomycotina</taxon>
        <taxon>Agaricomycetes</taxon>
        <taxon>Agaricomycetidae</taxon>
        <taxon>Agaricales</taxon>
        <taxon>Marasmiineae</taxon>
        <taxon>Omphalotaceae</taxon>
        <taxon>Rhodocollybia</taxon>
    </lineage>
</organism>
<gene>
    <name evidence="2" type="ORF">BDP27DRAFT_288350</name>
</gene>
<comment type="caution">
    <text evidence="2">The sequence shown here is derived from an EMBL/GenBank/DDBJ whole genome shotgun (WGS) entry which is preliminary data.</text>
</comment>
<reference evidence="2" key="1">
    <citation type="submission" date="2020-11" db="EMBL/GenBank/DDBJ databases">
        <authorList>
            <consortium name="DOE Joint Genome Institute"/>
            <person name="Ahrendt S."/>
            <person name="Riley R."/>
            <person name="Andreopoulos W."/>
            <person name="Labutti K."/>
            <person name="Pangilinan J."/>
            <person name="Ruiz-Duenas F.J."/>
            <person name="Barrasa J.M."/>
            <person name="Sanchez-Garcia M."/>
            <person name="Camarero S."/>
            <person name="Miyauchi S."/>
            <person name="Serrano A."/>
            <person name="Linde D."/>
            <person name="Babiker R."/>
            <person name="Drula E."/>
            <person name="Ayuso-Fernandez I."/>
            <person name="Pacheco R."/>
            <person name="Padilla G."/>
            <person name="Ferreira P."/>
            <person name="Barriuso J."/>
            <person name="Kellner H."/>
            <person name="Castanera R."/>
            <person name="Alfaro M."/>
            <person name="Ramirez L."/>
            <person name="Pisabarro A.G."/>
            <person name="Kuo A."/>
            <person name="Tritt A."/>
            <person name="Lipzen A."/>
            <person name="He G."/>
            <person name="Yan M."/>
            <person name="Ng V."/>
            <person name="Cullen D."/>
            <person name="Martin F."/>
            <person name="Rosso M.-N."/>
            <person name="Henrissat B."/>
            <person name="Hibbett D."/>
            <person name="Martinez A.T."/>
            <person name="Grigoriev I.V."/>
        </authorList>
    </citation>
    <scope>NUCLEOTIDE SEQUENCE</scope>
    <source>
        <strain evidence="2">AH 40177</strain>
    </source>
</reference>
<sequence>MMMMTSSISSQDIANIEKEQKQEDAEALKLTEEQRSTLLQSFSSVKVEFCDLDGLEWTGSALRTRAISRPSSSSNILPKLTEKLSRRARAQTLFSPASPTLASAPTSSYLSPLDTPLPSNRGFEALAVLNNVDLSPSYDEKTIRAVISPVKAAFDFQKPAASNRDEDSRPPAKQRRRSRSSDKTSFSNPPLPTKYQPADSAETPTPTYTDGVPMERQLDSKRQSLSRTYSRSDITFGVSPTVAGEVMRGRERVRGARPLPQLVDAAESCTMISEEDEIVESDLLGGGTIRFSPQLKREHGLRVQAFVRAPVSPLVKIKGGTDEEDDCLMTPTAERHRNALEFPTVSASETPVQSHRVRVDSTALKRKRQQSDGQSEADES</sequence>
<keyword evidence="3" id="KW-1185">Reference proteome</keyword>
<accession>A0A9P5UB26</accession>
<protein>
    <submittedName>
        <fullName evidence="2">Uncharacterized protein</fullName>
    </submittedName>
</protein>
<feature type="region of interest" description="Disordered" evidence="1">
    <location>
        <begin position="340"/>
        <end position="380"/>
    </location>
</feature>
<proteinExistence type="predicted"/>
<evidence type="ECO:0000313" key="3">
    <source>
        <dbReference type="Proteomes" id="UP000772434"/>
    </source>
</evidence>